<keyword evidence="6" id="KW-1185">Reference proteome</keyword>
<dbReference type="SUPFAM" id="SSF49764">
    <property type="entry name" value="HSP20-like chaperones"/>
    <property type="match status" value="1"/>
</dbReference>
<reference evidence="5 6" key="1">
    <citation type="submission" date="2022-04" db="EMBL/GenBank/DDBJ databases">
        <authorList>
            <person name="Grouzdev D.S."/>
            <person name="Pantiukh K.S."/>
            <person name="Krutkina M.S."/>
        </authorList>
    </citation>
    <scope>NUCLEOTIDE SEQUENCE [LARGE SCALE GENOMIC DNA]</scope>
    <source>
        <strain evidence="5 6">6x-1</strain>
    </source>
</reference>
<dbReference type="PANTHER" id="PTHR47062">
    <property type="match status" value="1"/>
</dbReference>
<evidence type="ECO:0000256" key="2">
    <source>
        <dbReference type="PROSITE-ProRule" id="PRU00285"/>
    </source>
</evidence>
<feature type="domain" description="SHSP" evidence="4">
    <location>
        <begin position="30"/>
        <end position="141"/>
    </location>
</feature>
<proteinExistence type="inferred from homology"/>
<dbReference type="RefSeq" id="WP_247030299.1">
    <property type="nucleotide sequence ID" value="NZ_JALKCH010000011.1"/>
</dbReference>
<protein>
    <submittedName>
        <fullName evidence="5">Hsp20 family protein</fullName>
    </submittedName>
</protein>
<dbReference type="PROSITE" id="PS01031">
    <property type="entry name" value="SHSP"/>
    <property type="match status" value="1"/>
</dbReference>
<evidence type="ECO:0000256" key="3">
    <source>
        <dbReference type="RuleBase" id="RU003616"/>
    </source>
</evidence>
<evidence type="ECO:0000256" key="1">
    <source>
        <dbReference type="ARBA" id="ARBA00023016"/>
    </source>
</evidence>
<dbReference type="CDD" id="cd06470">
    <property type="entry name" value="ACD_IbpA-B_like"/>
    <property type="match status" value="1"/>
</dbReference>
<gene>
    <name evidence="5" type="ORF">MWN34_15910</name>
</gene>
<dbReference type="Proteomes" id="UP001203284">
    <property type="component" value="Unassembled WGS sequence"/>
</dbReference>
<sequence>MRTFDLSPLYRSTVGFDRLFSLLDQVGGVENGGTTYPPYNIERTGENAYRITVAVAGFTEQDLGIEVKENTLTIRGEKQPVEKSADVLYQGIAARAFERRFQLADHVEIRGASLANGLLHVDLVRKVPEAMKPRQIPITTGSAPSTIEATAVSDGVQTGAGSKVAA</sequence>
<keyword evidence="1" id="KW-0346">Stress response</keyword>
<dbReference type="InterPro" id="IPR037913">
    <property type="entry name" value="ACD_IbpA/B"/>
</dbReference>
<dbReference type="InterPro" id="IPR002068">
    <property type="entry name" value="A-crystallin/Hsp20_dom"/>
</dbReference>
<organism evidence="5 6">
    <name type="scientific">Ancylobacter crimeensis</name>
    <dbReference type="NCBI Taxonomy" id="2579147"/>
    <lineage>
        <taxon>Bacteria</taxon>
        <taxon>Pseudomonadati</taxon>
        <taxon>Pseudomonadota</taxon>
        <taxon>Alphaproteobacteria</taxon>
        <taxon>Hyphomicrobiales</taxon>
        <taxon>Xanthobacteraceae</taxon>
        <taxon>Ancylobacter</taxon>
    </lineage>
</organism>
<dbReference type="InterPro" id="IPR008978">
    <property type="entry name" value="HSP20-like_chaperone"/>
</dbReference>
<comment type="similarity">
    <text evidence="2 3">Belongs to the small heat shock protein (HSP20) family.</text>
</comment>
<dbReference type="PANTHER" id="PTHR47062:SF1">
    <property type="entry name" value="SMALL HEAT SHOCK PROTEIN IBPA"/>
    <property type="match status" value="1"/>
</dbReference>
<dbReference type="EMBL" id="JALKCH010000011">
    <property type="protein sequence ID" value="MCK0198398.1"/>
    <property type="molecule type" value="Genomic_DNA"/>
</dbReference>
<evidence type="ECO:0000259" key="4">
    <source>
        <dbReference type="PROSITE" id="PS01031"/>
    </source>
</evidence>
<dbReference type="Gene3D" id="2.60.40.790">
    <property type="match status" value="1"/>
</dbReference>
<evidence type="ECO:0000313" key="6">
    <source>
        <dbReference type="Proteomes" id="UP001203284"/>
    </source>
</evidence>
<comment type="caution">
    <text evidence="5">The sequence shown here is derived from an EMBL/GenBank/DDBJ whole genome shotgun (WGS) entry which is preliminary data.</text>
</comment>
<dbReference type="Pfam" id="PF00011">
    <property type="entry name" value="HSP20"/>
    <property type="match status" value="1"/>
</dbReference>
<accession>A0ABT0DEL2</accession>
<name>A0ABT0DEL2_9HYPH</name>
<evidence type="ECO:0000313" key="5">
    <source>
        <dbReference type="EMBL" id="MCK0198398.1"/>
    </source>
</evidence>